<reference evidence="4" key="1">
    <citation type="journal article" date="2019" name="bioRxiv">
        <title>The Genome of the Zebra Mussel, Dreissena polymorpha: A Resource for Invasive Species Research.</title>
        <authorList>
            <person name="McCartney M.A."/>
            <person name="Auch B."/>
            <person name="Kono T."/>
            <person name="Mallez S."/>
            <person name="Zhang Y."/>
            <person name="Obille A."/>
            <person name="Becker A."/>
            <person name="Abrahante J.E."/>
            <person name="Garbe J."/>
            <person name="Badalamenti J.P."/>
            <person name="Herman A."/>
            <person name="Mangelson H."/>
            <person name="Liachko I."/>
            <person name="Sullivan S."/>
            <person name="Sone E.D."/>
            <person name="Koren S."/>
            <person name="Silverstein K.A.T."/>
            <person name="Beckman K.B."/>
            <person name="Gohl D.M."/>
        </authorList>
    </citation>
    <scope>NUCLEOTIDE SEQUENCE</scope>
    <source>
        <strain evidence="4">Duluth1</strain>
        <tissue evidence="4">Whole animal</tissue>
    </source>
</reference>
<proteinExistence type="inferred from homology"/>
<reference evidence="4" key="2">
    <citation type="submission" date="2020-11" db="EMBL/GenBank/DDBJ databases">
        <authorList>
            <person name="McCartney M.A."/>
            <person name="Auch B."/>
            <person name="Kono T."/>
            <person name="Mallez S."/>
            <person name="Becker A."/>
            <person name="Gohl D.M."/>
            <person name="Silverstein K.A.T."/>
            <person name="Koren S."/>
            <person name="Bechman K.B."/>
            <person name="Herman A."/>
            <person name="Abrahante J.E."/>
            <person name="Garbe J."/>
        </authorList>
    </citation>
    <scope>NUCLEOTIDE SEQUENCE</scope>
    <source>
        <strain evidence="4">Duluth1</strain>
        <tissue evidence="4">Whole animal</tissue>
    </source>
</reference>
<dbReference type="Gene3D" id="3.90.640.10">
    <property type="entry name" value="Actin, Chain A, domain 4"/>
    <property type="match status" value="1"/>
</dbReference>
<evidence type="ECO:0000256" key="3">
    <source>
        <dbReference type="ARBA" id="ARBA00022840"/>
    </source>
</evidence>
<keyword evidence="3" id="KW-0067">ATP-binding</keyword>
<keyword evidence="2" id="KW-0547">Nucleotide-binding</keyword>
<keyword evidence="5" id="KW-1185">Reference proteome</keyword>
<evidence type="ECO:0000256" key="2">
    <source>
        <dbReference type="ARBA" id="ARBA00022741"/>
    </source>
</evidence>
<organism evidence="4 5">
    <name type="scientific">Dreissena polymorpha</name>
    <name type="common">Zebra mussel</name>
    <name type="synonym">Mytilus polymorpha</name>
    <dbReference type="NCBI Taxonomy" id="45954"/>
    <lineage>
        <taxon>Eukaryota</taxon>
        <taxon>Metazoa</taxon>
        <taxon>Spiralia</taxon>
        <taxon>Lophotrochozoa</taxon>
        <taxon>Mollusca</taxon>
        <taxon>Bivalvia</taxon>
        <taxon>Autobranchia</taxon>
        <taxon>Heteroconchia</taxon>
        <taxon>Euheterodonta</taxon>
        <taxon>Imparidentia</taxon>
        <taxon>Neoheterodontei</taxon>
        <taxon>Myida</taxon>
        <taxon>Dreissenoidea</taxon>
        <taxon>Dreissenidae</taxon>
        <taxon>Dreissena</taxon>
    </lineage>
</organism>
<dbReference type="Proteomes" id="UP000828390">
    <property type="component" value="Unassembled WGS sequence"/>
</dbReference>
<gene>
    <name evidence="4" type="ORF">DPMN_141807</name>
</gene>
<dbReference type="GO" id="GO:0005524">
    <property type="term" value="F:ATP binding"/>
    <property type="evidence" value="ECO:0007669"/>
    <property type="project" value="UniProtKB-KW"/>
</dbReference>
<sequence length="447" mass="49246">MKDGMTEMSNNQVAGLKPDDVHWVLTVPAIWNDSAKHFMRLAAEKAGISADKLTLSLEPEAASLYCTHITVQKSGDTHISKFKTGKKYLVLDAGGGTIDITVHEVCERGTLKEIHKASGGYWGGTKVDEAFIEFLSEITDVKAMKRFKDENMEDYIDLLREFEIKKRAIDTNTSSKVTIKVPLSLSDLSKEITGILLQDKLPTTRYGKQVSLAAGGKSRLDADVMRTFFNTSMSNIIDHVSGLLQTADCSGVETILMVGGYSESSLLQETMKKRFSKLCIIVPPDAGLAVLKGAVIYGHCPTAIIERVSKCTYGISITEMYDDKRHNMWHRKVYEDGSARCVDVFSIFVRAGDKLVAGETQNEKTYRPINAGQVSAELPIFATTDPNPRYTTDIGTKKIGSVNVPLSGRGTDRSVVVRMIFGGTEITVECEEKTTGKITRLNVDFLM</sequence>
<evidence type="ECO:0000256" key="1">
    <source>
        <dbReference type="ARBA" id="ARBA00007381"/>
    </source>
</evidence>
<dbReference type="Gene3D" id="3.30.420.40">
    <property type="match status" value="2"/>
</dbReference>
<comment type="similarity">
    <text evidence="1">Belongs to the heat shock protein 70 family.</text>
</comment>
<dbReference type="AlphaFoldDB" id="A0A9D4JI21"/>
<dbReference type="EMBL" id="JAIWYP010000006">
    <property type="protein sequence ID" value="KAH3813351.1"/>
    <property type="molecule type" value="Genomic_DNA"/>
</dbReference>
<dbReference type="SUPFAM" id="SSF53067">
    <property type="entry name" value="Actin-like ATPase domain"/>
    <property type="match status" value="2"/>
</dbReference>
<name>A0A9D4JI21_DREPO</name>
<dbReference type="PANTHER" id="PTHR14187:SF5">
    <property type="entry name" value="HEAT SHOCK 70 KDA PROTEIN 12A"/>
    <property type="match status" value="1"/>
</dbReference>
<evidence type="ECO:0000313" key="5">
    <source>
        <dbReference type="Proteomes" id="UP000828390"/>
    </source>
</evidence>
<dbReference type="InterPro" id="IPR043129">
    <property type="entry name" value="ATPase_NBD"/>
</dbReference>
<dbReference type="PANTHER" id="PTHR14187">
    <property type="entry name" value="ALPHA KINASE/ELONGATION FACTOR 2 KINASE"/>
    <property type="match status" value="1"/>
</dbReference>
<dbReference type="InterPro" id="IPR013126">
    <property type="entry name" value="Hsp_70_fam"/>
</dbReference>
<comment type="caution">
    <text evidence="4">The sequence shown here is derived from an EMBL/GenBank/DDBJ whole genome shotgun (WGS) entry which is preliminary data.</text>
</comment>
<dbReference type="CDD" id="cd10229">
    <property type="entry name" value="ASKHA_NBD_HSP70_HSPA12"/>
    <property type="match status" value="1"/>
</dbReference>
<dbReference type="Pfam" id="PF00012">
    <property type="entry name" value="HSP70"/>
    <property type="match status" value="1"/>
</dbReference>
<dbReference type="GO" id="GO:0140662">
    <property type="term" value="F:ATP-dependent protein folding chaperone"/>
    <property type="evidence" value="ECO:0007669"/>
    <property type="project" value="InterPro"/>
</dbReference>
<evidence type="ECO:0000313" key="4">
    <source>
        <dbReference type="EMBL" id="KAH3813351.1"/>
    </source>
</evidence>
<protein>
    <submittedName>
        <fullName evidence="4">Uncharacterized protein</fullName>
    </submittedName>
</protein>
<accession>A0A9D4JI21</accession>